<name>A0ABV7MB87_9PROT</name>
<gene>
    <name evidence="2" type="ORF">ACFONP_08285</name>
</gene>
<keyword evidence="3" id="KW-1185">Reference proteome</keyword>
<feature type="chain" id="PRO_5046123562" evidence="1">
    <location>
        <begin position="23"/>
        <end position="165"/>
    </location>
</feature>
<dbReference type="Pfam" id="PF10722">
    <property type="entry name" value="YbjN"/>
    <property type="match status" value="1"/>
</dbReference>
<organism evidence="2 3">
    <name type="scientific">Parvularcula lutaonensis</name>
    <dbReference type="NCBI Taxonomy" id="491923"/>
    <lineage>
        <taxon>Bacteria</taxon>
        <taxon>Pseudomonadati</taxon>
        <taxon>Pseudomonadota</taxon>
        <taxon>Alphaproteobacteria</taxon>
        <taxon>Parvularculales</taxon>
        <taxon>Parvularculaceae</taxon>
        <taxon>Parvularcula</taxon>
    </lineage>
</organism>
<dbReference type="CDD" id="cd17511">
    <property type="entry name" value="YbjN_AmyR-like"/>
    <property type="match status" value="1"/>
</dbReference>
<dbReference type="EMBL" id="JBHRVA010000002">
    <property type="protein sequence ID" value="MFC3302728.1"/>
    <property type="molecule type" value="Genomic_DNA"/>
</dbReference>
<evidence type="ECO:0000313" key="3">
    <source>
        <dbReference type="Proteomes" id="UP001595607"/>
    </source>
</evidence>
<accession>A0ABV7MB87</accession>
<evidence type="ECO:0000313" key="2">
    <source>
        <dbReference type="EMBL" id="MFC3302728.1"/>
    </source>
</evidence>
<keyword evidence="1" id="KW-0732">Signal</keyword>
<comment type="caution">
    <text evidence="2">The sequence shown here is derived from an EMBL/GenBank/DDBJ whole genome shotgun (WGS) entry which is preliminary data.</text>
</comment>
<evidence type="ECO:0000256" key="1">
    <source>
        <dbReference type="SAM" id="SignalP"/>
    </source>
</evidence>
<protein>
    <submittedName>
        <fullName evidence="2">YbjN domain-containing protein</fullName>
    </submittedName>
</protein>
<proteinExistence type="predicted"/>
<dbReference type="RefSeq" id="WP_189571386.1">
    <property type="nucleotide sequence ID" value="NZ_BMXU01000001.1"/>
</dbReference>
<reference evidence="3" key="1">
    <citation type="journal article" date="2019" name="Int. J. Syst. Evol. Microbiol.">
        <title>The Global Catalogue of Microorganisms (GCM) 10K type strain sequencing project: providing services to taxonomists for standard genome sequencing and annotation.</title>
        <authorList>
            <consortium name="The Broad Institute Genomics Platform"/>
            <consortium name="The Broad Institute Genome Sequencing Center for Infectious Disease"/>
            <person name="Wu L."/>
            <person name="Ma J."/>
        </authorList>
    </citation>
    <scope>NUCLEOTIDE SEQUENCE [LARGE SCALE GENOMIC DNA]</scope>
    <source>
        <strain evidence="3">KCTC 22245</strain>
    </source>
</reference>
<sequence length="165" mass="18517">MITRSITAIAALGLSGLSSAHAQQVLAERPETVVRYLQNAGYRALLETDDEGYNVIRTGIGGWNYDIYFLDCDKEDVCHSLKFQIGFDLPEGTSLEATNAYNFNRPLGSASIDKNGDPWLEWVVSTRGGLTKRNFDDVIDWWATAVRWFEEDFPFPDDSDKPGDD</sequence>
<dbReference type="Proteomes" id="UP001595607">
    <property type="component" value="Unassembled WGS sequence"/>
</dbReference>
<feature type="signal peptide" evidence="1">
    <location>
        <begin position="1"/>
        <end position="22"/>
    </location>
</feature>
<dbReference type="InterPro" id="IPR019660">
    <property type="entry name" value="Put_sensory_transdc_reg_YbjN"/>
</dbReference>